<sequence length="252" mass="27291">MRKALIAGNWKMNKTDPEAVALAKALVAEVGQYDSCDILLCPPFTSLKSVGEVIKGSRIKLGAQTMHWEKSGAFTGMISADMLKALGCTYVIIGHSEQRQFFGETDDTVNRRTRAVLANGLLPIVCVGEFLEQREAGKHEEIVKNQVVNGLKGLSNEEMKNVVIAYEPVWAIGTGKTASSQDADDMHACIRSTVEKTWSRDVADGLVIQYGGSVKPETIDEQMSMPNIDGALVGGAALQADSFARIVKFQAK</sequence>
<dbReference type="NCBIfam" id="TIGR00419">
    <property type="entry name" value="tim"/>
    <property type="match status" value="1"/>
</dbReference>
<dbReference type="PROSITE" id="PS00171">
    <property type="entry name" value="TIM_1"/>
    <property type="match status" value="1"/>
</dbReference>
<dbReference type="InterPro" id="IPR020861">
    <property type="entry name" value="Triosephosphate_isomerase_AS"/>
</dbReference>
<keyword evidence="6 7" id="KW-0413">Isomerase</keyword>
<evidence type="ECO:0000313" key="9">
    <source>
        <dbReference type="EMBL" id="SEM76474.1"/>
    </source>
</evidence>
<dbReference type="PANTHER" id="PTHR21139">
    <property type="entry name" value="TRIOSEPHOSPHATE ISOMERASE"/>
    <property type="match status" value="1"/>
</dbReference>
<feature type="active site" description="Electrophile" evidence="7">
    <location>
        <position position="95"/>
    </location>
</feature>
<reference evidence="9 10" key="1">
    <citation type="submission" date="2016-10" db="EMBL/GenBank/DDBJ databases">
        <authorList>
            <person name="de Groot N.N."/>
        </authorList>
    </citation>
    <scope>NUCLEOTIDE SEQUENCE [LARGE SCALE GENOMIC DNA]</scope>
    <source>
        <strain evidence="9 10">DSM 8423</strain>
    </source>
</reference>
<keyword evidence="3 7" id="KW-0312">Gluconeogenesis</keyword>
<dbReference type="InterPro" id="IPR035990">
    <property type="entry name" value="TIM_sf"/>
</dbReference>
<dbReference type="UniPathway" id="UPA00109">
    <property type="reaction ID" value="UER00189"/>
</dbReference>
<dbReference type="GO" id="GO:0004807">
    <property type="term" value="F:triose-phosphate isomerase activity"/>
    <property type="evidence" value="ECO:0007669"/>
    <property type="project" value="UniProtKB-UniRule"/>
</dbReference>
<feature type="active site" description="Proton acceptor" evidence="7">
    <location>
        <position position="167"/>
    </location>
</feature>
<feature type="binding site" evidence="7">
    <location>
        <position position="213"/>
    </location>
    <ligand>
        <name>substrate</name>
    </ligand>
</feature>
<dbReference type="UniPathway" id="UPA00138"/>
<keyword evidence="10" id="KW-1185">Reference proteome</keyword>
<evidence type="ECO:0000256" key="1">
    <source>
        <dbReference type="ARBA" id="ARBA00004680"/>
    </source>
</evidence>
<dbReference type="GO" id="GO:0019563">
    <property type="term" value="P:glycerol catabolic process"/>
    <property type="evidence" value="ECO:0007669"/>
    <property type="project" value="TreeGrafter"/>
</dbReference>
<dbReference type="GO" id="GO:0006096">
    <property type="term" value="P:glycolytic process"/>
    <property type="evidence" value="ECO:0007669"/>
    <property type="project" value="UniProtKB-UniRule"/>
</dbReference>
<evidence type="ECO:0000256" key="3">
    <source>
        <dbReference type="ARBA" id="ARBA00022432"/>
    </source>
</evidence>
<dbReference type="AlphaFoldDB" id="A0A1H8B2Z6"/>
<evidence type="ECO:0000256" key="7">
    <source>
        <dbReference type="HAMAP-Rule" id="MF_00147"/>
    </source>
</evidence>
<dbReference type="EC" id="5.3.1.1" evidence="7 8"/>
<dbReference type="InterPro" id="IPR000652">
    <property type="entry name" value="Triosephosphate_isomerase"/>
</dbReference>
<evidence type="ECO:0000256" key="6">
    <source>
        <dbReference type="ARBA" id="ARBA00023235"/>
    </source>
</evidence>
<keyword evidence="5 7" id="KW-0324">Glycolysis</keyword>
<dbReference type="PROSITE" id="PS51440">
    <property type="entry name" value="TIM_2"/>
    <property type="match status" value="1"/>
</dbReference>
<dbReference type="InterPro" id="IPR013785">
    <property type="entry name" value="Aldolase_TIM"/>
</dbReference>
<protein>
    <recommendedName>
        <fullName evidence="7 8">Triosephosphate isomerase</fullName>
        <shortName evidence="7">TIM</shortName>
        <shortName evidence="7">TPI</shortName>
        <ecNumber evidence="7 8">5.3.1.1</ecNumber>
    </recommendedName>
    <alternativeName>
        <fullName evidence="7">Triose-phosphate isomerase</fullName>
    </alternativeName>
</protein>
<name>A0A1H8B2Z6_9BACT</name>
<comment type="pathway">
    <text evidence="7 8">Carbohydrate biosynthesis; gluconeogenesis.</text>
</comment>
<evidence type="ECO:0000256" key="5">
    <source>
        <dbReference type="ARBA" id="ARBA00023152"/>
    </source>
</evidence>
<comment type="subunit">
    <text evidence="7 8">Homodimer.</text>
</comment>
<feature type="binding site" evidence="7">
    <location>
        <begin position="9"/>
        <end position="11"/>
    </location>
    <ligand>
        <name>substrate</name>
    </ligand>
</feature>
<comment type="pathway">
    <text evidence="1 7 8">Carbohydrate degradation; glycolysis; D-glyceraldehyde 3-phosphate from glycerone phosphate: step 1/1.</text>
</comment>
<dbReference type="GO" id="GO:0005829">
    <property type="term" value="C:cytosol"/>
    <property type="evidence" value="ECO:0007669"/>
    <property type="project" value="TreeGrafter"/>
</dbReference>
<evidence type="ECO:0000256" key="4">
    <source>
        <dbReference type="ARBA" id="ARBA00022490"/>
    </source>
</evidence>
<dbReference type="RefSeq" id="WP_093884833.1">
    <property type="nucleotide sequence ID" value="NZ_FOBS01000044.1"/>
</dbReference>
<accession>A0A1H8B2Z6</accession>
<evidence type="ECO:0000256" key="2">
    <source>
        <dbReference type="ARBA" id="ARBA00007422"/>
    </source>
</evidence>
<dbReference type="HAMAP" id="MF_00147_B">
    <property type="entry name" value="TIM_B"/>
    <property type="match status" value="1"/>
</dbReference>
<comment type="catalytic activity">
    <reaction evidence="7 8">
        <text>D-glyceraldehyde 3-phosphate = dihydroxyacetone phosphate</text>
        <dbReference type="Rhea" id="RHEA:18585"/>
        <dbReference type="ChEBI" id="CHEBI:57642"/>
        <dbReference type="ChEBI" id="CHEBI:59776"/>
        <dbReference type="EC" id="5.3.1.1"/>
    </reaction>
</comment>
<evidence type="ECO:0000313" key="10">
    <source>
        <dbReference type="Proteomes" id="UP000198744"/>
    </source>
</evidence>
<dbReference type="GO" id="GO:0046166">
    <property type="term" value="P:glyceraldehyde-3-phosphate biosynthetic process"/>
    <property type="evidence" value="ECO:0007669"/>
    <property type="project" value="TreeGrafter"/>
</dbReference>
<dbReference type="Proteomes" id="UP000198744">
    <property type="component" value="Unassembled WGS sequence"/>
</dbReference>
<keyword evidence="4 7" id="KW-0963">Cytoplasm</keyword>
<dbReference type="PANTHER" id="PTHR21139:SF42">
    <property type="entry name" value="TRIOSEPHOSPHATE ISOMERASE"/>
    <property type="match status" value="1"/>
</dbReference>
<dbReference type="Gene3D" id="3.20.20.70">
    <property type="entry name" value="Aldolase class I"/>
    <property type="match status" value="1"/>
</dbReference>
<dbReference type="Pfam" id="PF00121">
    <property type="entry name" value="TIM"/>
    <property type="match status" value="1"/>
</dbReference>
<comment type="function">
    <text evidence="7">Involved in the gluconeogenesis. Catalyzes stereospecifically the conversion of dihydroxyacetone phosphate (DHAP) to D-glyceraldehyde-3-phosphate (G3P).</text>
</comment>
<dbReference type="STRING" id="43775.SAMN04489760_14411"/>
<evidence type="ECO:0000256" key="8">
    <source>
        <dbReference type="RuleBase" id="RU363013"/>
    </source>
</evidence>
<feature type="binding site" evidence="7">
    <location>
        <begin position="234"/>
        <end position="235"/>
    </location>
    <ligand>
        <name>substrate</name>
    </ligand>
</feature>
<dbReference type="SUPFAM" id="SSF51351">
    <property type="entry name" value="Triosephosphate isomerase (TIM)"/>
    <property type="match status" value="1"/>
</dbReference>
<dbReference type="CDD" id="cd00311">
    <property type="entry name" value="TIM"/>
    <property type="match status" value="1"/>
</dbReference>
<gene>
    <name evidence="7" type="primary">tpiA</name>
    <name evidence="9" type="ORF">SAMN04489760_14411</name>
</gene>
<dbReference type="FunFam" id="3.20.20.70:FF:000016">
    <property type="entry name" value="Triosephosphate isomerase"/>
    <property type="match status" value="1"/>
</dbReference>
<dbReference type="InterPro" id="IPR022896">
    <property type="entry name" value="TrioseP_Isoase_bac/euk"/>
</dbReference>
<feature type="binding site" evidence="7">
    <location>
        <position position="173"/>
    </location>
    <ligand>
        <name>substrate</name>
    </ligand>
</feature>
<proteinExistence type="inferred from homology"/>
<dbReference type="GO" id="GO:0006094">
    <property type="term" value="P:gluconeogenesis"/>
    <property type="evidence" value="ECO:0007669"/>
    <property type="project" value="UniProtKB-UniRule"/>
</dbReference>
<comment type="subcellular location">
    <subcellularLocation>
        <location evidence="7 8">Cytoplasm</location>
    </subcellularLocation>
</comment>
<dbReference type="EMBL" id="FOBS01000044">
    <property type="protein sequence ID" value="SEM76474.1"/>
    <property type="molecule type" value="Genomic_DNA"/>
</dbReference>
<organism evidence="9 10">
    <name type="scientific">Syntrophus gentianae</name>
    <dbReference type="NCBI Taxonomy" id="43775"/>
    <lineage>
        <taxon>Bacteria</taxon>
        <taxon>Pseudomonadati</taxon>
        <taxon>Thermodesulfobacteriota</taxon>
        <taxon>Syntrophia</taxon>
        <taxon>Syntrophales</taxon>
        <taxon>Syntrophaceae</taxon>
        <taxon>Syntrophus</taxon>
    </lineage>
</organism>
<comment type="similarity">
    <text evidence="2 7 8">Belongs to the triosephosphate isomerase family.</text>
</comment>
<dbReference type="OrthoDB" id="9809429at2"/>